<dbReference type="EMBL" id="QUAL01000053">
    <property type="protein sequence ID" value="RIQ31226.1"/>
    <property type="molecule type" value="Genomic_DNA"/>
</dbReference>
<keyword evidence="4" id="KW-0731">Sigma factor</keyword>
<evidence type="ECO:0000256" key="3">
    <source>
        <dbReference type="ARBA" id="ARBA00023015"/>
    </source>
</evidence>
<dbReference type="GO" id="GO:0006352">
    <property type="term" value="P:DNA-templated transcription initiation"/>
    <property type="evidence" value="ECO:0007669"/>
    <property type="project" value="InterPro"/>
</dbReference>
<protein>
    <submittedName>
        <fullName evidence="8">Sigma-70 family RNA polymerase sigma factor</fullName>
    </submittedName>
</protein>
<dbReference type="Gene3D" id="1.10.1740.10">
    <property type="match status" value="1"/>
</dbReference>
<dbReference type="InterPro" id="IPR007627">
    <property type="entry name" value="RNA_pol_sigma70_r2"/>
</dbReference>
<dbReference type="Gene3D" id="3.10.450.50">
    <property type="match status" value="1"/>
</dbReference>
<evidence type="ECO:0000259" key="7">
    <source>
        <dbReference type="Pfam" id="PF08281"/>
    </source>
</evidence>
<dbReference type="InterPro" id="IPR013249">
    <property type="entry name" value="RNA_pol_sigma70_r4_t2"/>
</dbReference>
<name>A0A418KU87_9ACTN</name>
<dbReference type="NCBIfam" id="NF007214">
    <property type="entry name" value="PRK09636.1"/>
    <property type="match status" value="1"/>
</dbReference>
<dbReference type="NCBIfam" id="TIGR02937">
    <property type="entry name" value="sigma70-ECF"/>
    <property type="match status" value="1"/>
</dbReference>
<dbReference type="PANTHER" id="PTHR30173:SF36">
    <property type="entry name" value="ECF RNA POLYMERASE SIGMA FACTOR SIGJ"/>
    <property type="match status" value="1"/>
</dbReference>
<dbReference type="AlphaFoldDB" id="A0A418KU87"/>
<evidence type="ECO:0000256" key="1">
    <source>
        <dbReference type="ARBA" id="ARBA00010641"/>
    </source>
</evidence>
<dbReference type="InterPro" id="IPR013325">
    <property type="entry name" value="RNA_pol_sigma_r2"/>
</dbReference>
<evidence type="ECO:0000256" key="2">
    <source>
        <dbReference type="ARBA" id="ARBA00011344"/>
    </source>
</evidence>
<dbReference type="GO" id="GO:0003677">
    <property type="term" value="F:DNA binding"/>
    <property type="evidence" value="ECO:0007669"/>
    <property type="project" value="InterPro"/>
</dbReference>
<sequence length="304" mass="33860">MEPHHRTDQDRAAGDGVIDAAAADVQQHRPMLLGLAYRMLGSTGDAEDVVQDAYLRWRDVDRSAVREPRRYLSRTVTRLALDRLRERTARERYVGPWLPEPVATADWPFDPLETVEQRDSVSAATLYLMERLDPLERAVFVLRSAFDLPYAEIAGIVGRTEEHCRQLYRRAAARLADGRARFAPSRREHAVLLERFLVAAREGDLATLRSLLHDDVVAWSDGGGRARAARNPVLGADRVARFFAGIYSRRRPAYELVELNGAPGAVISLPDRQALTFSVADGRISALFLIANPDKLGGLLPSAT</sequence>
<dbReference type="InterPro" id="IPR013324">
    <property type="entry name" value="RNA_pol_sigma_r3/r4-like"/>
</dbReference>
<evidence type="ECO:0000259" key="6">
    <source>
        <dbReference type="Pfam" id="PF04542"/>
    </source>
</evidence>
<dbReference type="InterPro" id="IPR014284">
    <property type="entry name" value="RNA_pol_sigma-70_dom"/>
</dbReference>
<keyword evidence="3" id="KW-0805">Transcription regulation</keyword>
<evidence type="ECO:0000313" key="8">
    <source>
        <dbReference type="EMBL" id="RIQ31226.1"/>
    </source>
</evidence>
<evidence type="ECO:0000256" key="4">
    <source>
        <dbReference type="ARBA" id="ARBA00023082"/>
    </source>
</evidence>
<gene>
    <name evidence="8" type="ORF">DY240_06630</name>
</gene>
<comment type="caution">
    <text evidence="8">The sequence shown here is derived from an EMBL/GenBank/DDBJ whole genome shotgun (WGS) entry which is preliminary data.</text>
</comment>
<comment type="subunit">
    <text evidence="2">Interacts transiently with the RNA polymerase catalytic core formed by RpoA, RpoB, RpoC and RpoZ (2 alpha, 1 beta, 1 beta' and 1 omega subunit) to form the RNA polymerase holoenzyme that can initiate transcription.</text>
</comment>
<dbReference type="SUPFAM" id="SSF88659">
    <property type="entry name" value="Sigma3 and sigma4 domains of RNA polymerase sigma factors"/>
    <property type="match status" value="1"/>
</dbReference>
<dbReference type="InterPro" id="IPR036388">
    <property type="entry name" value="WH-like_DNA-bd_sf"/>
</dbReference>
<feature type="domain" description="RNA polymerase sigma factor 70 region 4 type 2" evidence="7">
    <location>
        <begin position="127"/>
        <end position="175"/>
    </location>
</feature>
<comment type="similarity">
    <text evidence="1">Belongs to the sigma-70 factor family. ECF subfamily.</text>
</comment>
<evidence type="ECO:0000256" key="5">
    <source>
        <dbReference type="ARBA" id="ARBA00023163"/>
    </source>
</evidence>
<reference evidence="8 9" key="1">
    <citation type="submission" date="2018-09" db="EMBL/GenBank/DDBJ databases">
        <title>Isolation, diversity and antifungal activity of actinobacteria from wheat.</title>
        <authorList>
            <person name="Han C."/>
        </authorList>
    </citation>
    <scope>NUCLEOTIDE SEQUENCE [LARGE SCALE GENOMIC DNA]</scope>
    <source>
        <strain evidence="8 9">NEAU-YY265</strain>
    </source>
</reference>
<dbReference type="Pfam" id="PF04542">
    <property type="entry name" value="Sigma70_r2"/>
    <property type="match status" value="1"/>
</dbReference>
<keyword evidence="5" id="KW-0804">Transcription</keyword>
<dbReference type="OrthoDB" id="3211555at2"/>
<keyword evidence="9" id="KW-1185">Reference proteome</keyword>
<dbReference type="InterPro" id="IPR032710">
    <property type="entry name" value="NTF2-like_dom_sf"/>
</dbReference>
<evidence type="ECO:0000313" key="9">
    <source>
        <dbReference type="Proteomes" id="UP000284057"/>
    </source>
</evidence>
<dbReference type="SUPFAM" id="SSF54427">
    <property type="entry name" value="NTF2-like"/>
    <property type="match status" value="1"/>
</dbReference>
<accession>A0A418KU87</accession>
<dbReference type="InterPro" id="IPR052704">
    <property type="entry name" value="ECF_Sigma-70_Domain"/>
</dbReference>
<dbReference type="SUPFAM" id="SSF88946">
    <property type="entry name" value="Sigma2 domain of RNA polymerase sigma factors"/>
    <property type="match status" value="1"/>
</dbReference>
<dbReference type="PANTHER" id="PTHR30173">
    <property type="entry name" value="SIGMA 19 FACTOR"/>
    <property type="match status" value="1"/>
</dbReference>
<proteinExistence type="inferred from homology"/>
<feature type="domain" description="RNA polymerase sigma-70 region 2" evidence="6">
    <location>
        <begin position="25"/>
        <end position="88"/>
    </location>
</feature>
<dbReference type="Proteomes" id="UP000284057">
    <property type="component" value="Unassembled WGS sequence"/>
</dbReference>
<dbReference type="Pfam" id="PF08281">
    <property type="entry name" value="Sigma70_r4_2"/>
    <property type="match status" value="1"/>
</dbReference>
<dbReference type="GO" id="GO:0016987">
    <property type="term" value="F:sigma factor activity"/>
    <property type="evidence" value="ECO:0007669"/>
    <property type="project" value="UniProtKB-KW"/>
</dbReference>
<organism evidence="8 9">
    <name type="scientific">Jiangella rhizosphaerae</name>
    <dbReference type="NCBI Taxonomy" id="2293569"/>
    <lineage>
        <taxon>Bacteria</taxon>
        <taxon>Bacillati</taxon>
        <taxon>Actinomycetota</taxon>
        <taxon>Actinomycetes</taxon>
        <taxon>Jiangellales</taxon>
        <taxon>Jiangellaceae</taxon>
        <taxon>Jiangella</taxon>
    </lineage>
</organism>
<dbReference type="Gene3D" id="1.10.10.10">
    <property type="entry name" value="Winged helix-like DNA-binding domain superfamily/Winged helix DNA-binding domain"/>
    <property type="match status" value="1"/>
</dbReference>